<dbReference type="Proteomes" id="UP000290218">
    <property type="component" value="Unassembled WGS sequence"/>
</dbReference>
<keyword evidence="2" id="KW-0540">Nuclease</keyword>
<evidence type="ECO:0000313" key="3">
    <source>
        <dbReference type="Proteomes" id="UP000290218"/>
    </source>
</evidence>
<proteinExistence type="predicted"/>
<sequence>MSDKLESIISQALAGMNGGPSPLMRAIDFYAEQADAGGAGRELPKRIGAGPNDEVRKLLNEHLSIWDYEGNAAWTGSTAPNTIARRNRVYDLLRVDGPLRAALEKHLPPYQGAKATVIEDPKALQDWYTLDFRRKHNFYWKRLRKFLRKQGKIDNDGINSVDASADRVIERLADPASADIYQARGLVVGHVQSGKTTNFTAVIAKAIDAGYRLIIVLSGTTNLLRNQTQRRLDMQLVGRENILRGASEPDVGHDYVEDEGWPDKFITYGKLPSLLGHVDIHRLTSHEDFRQRDAGLNPLEFEFEKRDRRLPLYDRENLDHAGARIAVVKKQRERLKALKEELRAVGKEKCAEVPTLIIDDESDQASVNTVNPKAVDRKRSAINEDIVAILKLLPRANYLGYTATPFANVFINPKDSQDIYPRSFIISLPRPGGYMGAQEFIDFEPVEPGHLSNEKAYIRDIPTREAPGDDRLLEALDLFVLTGAIKKFREEKDGLEFKHHTMLVHHSVSKDDHKLLVRRIEALWRKAGYDSPSSYAPRLQKLLDDDIRPVWKDRGQLHGLRMPKNLSELRPYLGAALDEIRKGKSPVLMVNSAEGAEVPDFDARGGVWKIIVGGTKLSRGYTIEGLTVSYFRRRSKMQDTLMQMGRWFGYRPGFSDLVRLFIGRSEPVSKTGNATIDLYRAFELMCRDEEDFRAQLAMYEGKGGITPLEVPALVFNSHPRLRPTSRAKMYYARITWAAFDYREPTSQAAASSGRKTNERLFSKFISKLRIAEVEVSASGSRSPGIKYKWALASHAEVVSLLSGTKWDRTDNPIAAEIEFLSRNLAPVDSWLFLAPQISGDARPWNVGPESFECISRTRLETASRFGVYSSPKHLAFAKWLVGGAEGNFESSLKPRKRTGVLLFYPTRELLASGKPRENLPVMGFGIVIPRPDGPGQRIAFSV</sequence>
<dbReference type="SUPFAM" id="SSF52540">
    <property type="entry name" value="P-loop containing nucleoside triphosphate hydrolases"/>
    <property type="match status" value="1"/>
</dbReference>
<dbReference type="OrthoDB" id="436461at2"/>
<dbReference type="AlphaFoldDB" id="A0A4Q1C8L6"/>
<keyword evidence="3" id="KW-1185">Reference proteome</keyword>
<dbReference type="InterPro" id="IPR027417">
    <property type="entry name" value="P-loop_NTPase"/>
</dbReference>
<name>A0A4Q1C8L6_9BACT</name>
<dbReference type="InterPro" id="IPR018310">
    <property type="entry name" value="Put_endonuclease_Z1-dom"/>
</dbReference>
<reference evidence="2 3" key="1">
    <citation type="submission" date="2019-01" db="EMBL/GenBank/DDBJ databases">
        <title>Lacunisphaera sp. strain TWA-58.</title>
        <authorList>
            <person name="Chen W.-M."/>
        </authorList>
    </citation>
    <scope>NUCLEOTIDE SEQUENCE [LARGE SCALE GENOMIC DNA]</scope>
    <source>
        <strain evidence="2 3">TWA-58</strain>
    </source>
</reference>
<organism evidence="2 3">
    <name type="scientific">Oleiharenicola lentus</name>
    <dbReference type="NCBI Taxonomy" id="2508720"/>
    <lineage>
        <taxon>Bacteria</taxon>
        <taxon>Pseudomonadati</taxon>
        <taxon>Verrucomicrobiota</taxon>
        <taxon>Opitutia</taxon>
        <taxon>Opitutales</taxon>
        <taxon>Opitutaceae</taxon>
        <taxon>Oleiharenicola</taxon>
    </lineage>
</organism>
<evidence type="ECO:0000259" key="1">
    <source>
        <dbReference type="Pfam" id="PF10593"/>
    </source>
</evidence>
<comment type="caution">
    <text evidence="2">The sequence shown here is derived from an EMBL/GenBank/DDBJ whole genome shotgun (WGS) entry which is preliminary data.</text>
</comment>
<dbReference type="Pfam" id="PF10593">
    <property type="entry name" value="Z1"/>
    <property type="match status" value="1"/>
</dbReference>
<dbReference type="EMBL" id="SDHX01000001">
    <property type="protein sequence ID" value="RXK55295.1"/>
    <property type="molecule type" value="Genomic_DNA"/>
</dbReference>
<feature type="domain" description="Putative endonuclease Z1" evidence="1">
    <location>
        <begin position="472"/>
        <end position="718"/>
    </location>
</feature>
<gene>
    <name evidence="2" type="ORF">ESB00_05190</name>
</gene>
<keyword evidence="2" id="KW-0378">Hydrolase</keyword>
<dbReference type="GO" id="GO:0004519">
    <property type="term" value="F:endonuclease activity"/>
    <property type="evidence" value="ECO:0007669"/>
    <property type="project" value="UniProtKB-KW"/>
</dbReference>
<protein>
    <submittedName>
        <fullName evidence="2">Endonuclease</fullName>
    </submittedName>
</protein>
<accession>A0A4Q1C8L6</accession>
<keyword evidence="2" id="KW-0255">Endonuclease</keyword>
<evidence type="ECO:0000313" key="2">
    <source>
        <dbReference type="EMBL" id="RXK55295.1"/>
    </source>
</evidence>
<dbReference type="RefSeq" id="WP_129046659.1">
    <property type="nucleotide sequence ID" value="NZ_SDHX01000001.1"/>
</dbReference>